<gene>
    <name evidence="2" type="ORF">IWX90DRAFT_109805</name>
</gene>
<dbReference type="EMBL" id="JBBWUH010000002">
    <property type="protein sequence ID" value="KAK8175424.1"/>
    <property type="molecule type" value="Genomic_DNA"/>
</dbReference>
<reference evidence="2 3" key="1">
    <citation type="journal article" date="2022" name="G3 (Bethesda)">
        <title>Enemy or ally: a genomic approach to elucidate the lifestyle of Phyllosticta citrichinaensis.</title>
        <authorList>
            <person name="Buijs V.A."/>
            <person name="Groenewald J.Z."/>
            <person name="Haridas S."/>
            <person name="LaButti K.M."/>
            <person name="Lipzen A."/>
            <person name="Martin F.M."/>
            <person name="Barry K."/>
            <person name="Grigoriev I.V."/>
            <person name="Crous P.W."/>
            <person name="Seidl M.F."/>
        </authorList>
    </citation>
    <scope>NUCLEOTIDE SEQUENCE [LARGE SCALE GENOMIC DNA]</scope>
    <source>
        <strain evidence="2 3">CBS 129764</strain>
    </source>
</reference>
<name>A0ABR1Y2P4_9PEZI</name>
<evidence type="ECO:0000313" key="3">
    <source>
        <dbReference type="Proteomes" id="UP001456524"/>
    </source>
</evidence>
<comment type="caution">
    <text evidence="2">The sequence shown here is derived from an EMBL/GenBank/DDBJ whole genome shotgun (WGS) entry which is preliminary data.</text>
</comment>
<proteinExistence type="predicted"/>
<accession>A0ABR1Y2P4</accession>
<keyword evidence="3" id="KW-1185">Reference proteome</keyword>
<sequence>MASLSNHGKLPAFATNPMRLSKVGNWPSCCSFQCPFTSESRRLVLLSCIVSQFVSASFSLLFAGPFLPCTGSRTLARVTLEQFSRYPDLRVFHGLINFATTPQSPRGSKQNGTQVGQDLNLGLAVGATVATTCVSTTPPTRLAALPHSGLSKVEKPRRGGLKCLT</sequence>
<evidence type="ECO:0000313" key="2">
    <source>
        <dbReference type="EMBL" id="KAK8175424.1"/>
    </source>
</evidence>
<feature type="region of interest" description="Disordered" evidence="1">
    <location>
        <begin position="146"/>
        <end position="165"/>
    </location>
</feature>
<dbReference type="Proteomes" id="UP001456524">
    <property type="component" value="Unassembled WGS sequence"/>
</dbReference>
<organism evidence="2 3">
    <name type="scientific">Phyllosticta citrichinensis</name>
    <dbReference type="NCBI Taxonomy" id="1130410"/>
    <lineage>
        <taxon>Eukaryota</taxon>
        <taxon>Fungi</taxon>
        <taxon>Dikarya</taxon>
        <taxon>Ascomycota</taxon>
        <taxon>Pezizomycotina</taxon>
        <taxon>Dothideomycetes</taxon>
        <taxon>Dothideomycetes incertae sedis</taxon>
        <taxon>Botryosphaeriales</taxon>
        <taxon>Phyllostictaceae</taxon>
        <taxon>Phyllosticta</taxon>
    </lineage>
</organism>
<protein>
    <submittedName>
        <fullName evidence="2">Uncharacterized protein</fullName>
    </submittedName>
</protein>
<evidence type="ECO:0000256" key="1">
    <source>
        <dbReference type="SAM" id="MobiDB-lite"/>
    </source>
</evidence>